<name>A0ACD5UFV0_AVESA</name>
<dbReference type="Proteomes" id="UP001732700">
    <property type="component" value="Chromosome 2A"/>
</dbReference>
<evidence type="ECO:0000313" key="1">
    <source>
        <dbReference type="EnsemblPlants" id="AVESA.00010b.r2.2AG0240260.1.CDS"/>
    </source>
</evidence>
<reference evidence="1" key="1">
    <citation type="submission" date="2021-05" db="EMBL/GenBank/DDBJ databases">
        <authorList>
            <person name="Scholz U."/>
            <person name="Mascher M."/>
            <person name="Fiebig A."/>
        </authorList>
    </citation>
    <scope>NUCLEOTIDE SEQUENCE [LARGE SCALE GENOMIC DNA]</scope>
</reference>
<accession>A0ACD5UFV0</accession>
<proteinExistence type="predicted"/>
<evidence type="ECO:0000313" key="2">
    <source>
        <dbReference type="Proteomes" id="UP001732700"/>
    </source>
</evidence>
<sequence>MQPRREFGFPLGAKRRRSPEFPCVSRFRQRRLIAFLARHKFNRTLDMFVAETDVFMCMKHLLDLVQAGSWADAIDYLSRFLPSDRRLGIHGRALFHFLRVHKAIDDIIAGAPEARSVTAALEQCIIRHPTKSHAITRFRAIFSSLLCSKRFRAVLDLERVRLQASLTVIDLVYKTPELKDHMAPLRGPMEPQKVLPMAFGYASFRPRRHVKKRRGPALASVVAGLYLQKKNKLPSSPPSDHSEGLSRESLIKAKEWLVDLVDESLEAGKRSEEDLPQSAPNKGAPVTPVLQANIATFKRPVSDNKLFSKAEEWAVYLIDDRLEAWPVKGQDYPPPFSCKDGDHVAPVSQTMPESLTSPAKNSTTTSVREAGFVIVKEAAAAAILSFFNAVSHHGFFLL</sequence>
<keyword evidence="2" id="KW-1185">Reference proteome</keyword>
<organism evidence="1 2">
    <name type="scientific">Avena sativa</name>
    <name type="common">Oat</name>
    <dbReference type="NCBI Taxonomy" id="4498"/>
    <lineage>
        <taxon>Eukaryota</taxon>
        <taxon>Viridiplantae</taxon>
        <taxon>Streptophyta</taxon>
        <taxon>Embryophyta</taxon>
        <taxon>Tracheophyta</taxon>
        <taxon>Spermatophyta</taxon>
        <taxon>Magnoliopsida</taxon>
        <taxon>Liliopsida</taxon>
        <taxon>Poales</taxon>
        <taxon>Poaceae</taxon>
        <taxon>BOP clade</taxon>
        <taxon>Pooideae</taxon>
        <taxon>Poodae</taxon>
        <taxon>Poeae</taxon>
        <taxon>Poeae Chloroplast Group 1 (Aveneae type)</taxon>
        <taxon>Aveninae</taxon>
        <taxon>Avena</taxon>
    </lineage>
</organism>
<protein>
    <submittedName>
        <fullName evidence="1">Uncharacterized protein</fullName>
    </submittedName>
</protein>
<reference evidence="1" key="2">
    <citation type="submission" date="2025-09" db="UniProtKB">
        <authorList>
            <consortium name="EnsemblPlants"/>
        </authorList>
    </citation>
    <scope>IDENTIFICATION</scope>
</reference>
<dbReference type="EnsemblPlants" id="AVESA.00010b.r2.2AG0240260.1">
    <property type="protein sequence ID" value="AVESA.00010b.r2.2AG0240260.1.CDS"/>
    <property type="gene ID" value="AVESA.00010b.r2.2AG0240260"/>
</dbReference>